<evidence type="ECO:0000256" key="9">
    <source>
        <dbReference type="ARBA" id="ARBA00029554"/>
    </source>
</evidence>
<dbReference type="HAMAP" id="MF_00118_B">
    <property type="entry name" value="EF_Tu_B"/>
    <property type="match status" value="1"/>
</dbReference>
<dbReference type="InterPro" id="IPR005225">
    <property type="entry name" value="Small_GTP-bd"/>
</dbReference>
<evidence type="ECO:0000256" key="4">
    <source>
        <dbReference type="ARBA" id="ARBA00022768"/>
    </source>
</evidence>
<dbReference type="GO" id="GO:0005829">
    <property type="term" value="C:cytosol"/>
    <property type="evidence" value="ECO:0007669"/>
    <property type="project" value="TreeGrafter"/>
</dbReference>
<dbReference type="GO" id="GO:0005525">
    <property type="term" value="F:GTP binding"/>
    <property type="evidence" value="ECO:0007669"/>
    <property type="project" value="UniProtKB-UniRule"/>
</dbReference>
<evidence type="ECO:0000256" key="6">
    <source>
        <dbReference type="ARBA" id="ARBA00022842"/>
    </source>
</evidence>
<evidence type="ECO:0000313" key="13">
    <source>
        <dbReference type="Proteomes" id="UP000317344"/>
    </source>
</evidence>
<dbReference type="Pfam" id="PF03144">
    <property type="entry name" value="GTP_EFTU_D2"/>
    <property type="match status" value="1"/>
</dbReference>
<comment type="catalytic activity">
    <reaction evidence="10">
        <text>GTP + H2O = GDP + phosphate + H(+)</text>
        <dbReference type="Rhea" id="RHEA:19669"/>
        <dbReference type="ChEBI" id="CHEBI:15377"/>
        <dbReference type="ChEBI" id="CHEBI:15378"/>
        <dbReference type="ChEBI" id="CHEBI:37565"/>
        <dbReference type="ChEBI" id="CHEBI:43474"/>
        <dbReference type="ChEBI" id="CHEBI:58189"/>
        <dbReference type="EC" id="3.6.5.3"/>
    </reaction>
</comment>
<dbReference type="InterPro" id="IPR004541">
    <property type="entry name" value="Transl_elong_EFTu/EF1A_bac/org"/>
</dbReference>
<keyword evidence="13" id="KW-1185">Reference proteome</keyword>
<reference evidence="12 13" key="2">
    <citation type="submission" date="2019-07" db="EMBL/GenBank/DDBJ databases">
        <authorList>
            <person name="Huang Y."/>
        </authorList>
    </citation>
    <scope>NUCLEOTIDE SEQUENCE [LARGE SCALE GENOMIC DNA]</scope>
    <source>
        <strain evidence="12 13">HY188</strain>
    </source>
</reference>
<dbReference type="AlphaFoldDB" id="A0A516X0J9"/>
<keyword evidence="10" id="KW-0479">Metal-binding</keyword>
<protein>
    <recommendedName>
        <fullName evidence="9 10">Elongation factor Tu</fullName>
        <shortName evidence="10">EF-Tu</shortName>
        <ecNumber evidence="10">3.6.5.3</ecNumber>
    </recommendedName>
</protein>
<dbReference type="OrthoDB" id="9803139at2"/>
<comment type="function">
    <text evidence="10">GTP hydrolase that promotes the GTP-dependent binding of aminoacyl-tRNA to the A-site of ribosomes during protein biosynthesis.</text>
</comment>
<evidence type="ECO:0000256" key="10">
    <source>
        <dbReference type="HAMAP-Rule" id="MF_00118"/>
    </source>
</evidence>
<dbReference type="CDD" id="cd03697">
    <property type="entry name" value="EFTU_II"/>
    <property type="match status" value="1"/>
</dbReference>
<name>A0A516X0J9_9ACTN</name>
<feature type="binding site" evidence="10">
    <location>
        <begin position="138"/>
        <end position="141"/>
    </location>
    <ligand>
        <name>GTP</name>
        <dbReference type="ChEBI" id="CHEBI:37565"/>
    </ligand>
</feature>
<dbReference type="Pfam" id="PF00009">
    <property type="entry name" value="GTP_EFTU"/>
    <property type="match status" value="1"/>
</dbReference>
<proteinExistence type="inferred from homology"/>
<feature type="binding site" evidence="10">
    <location>
        <begin position="19"/>
        <end position="26"/>
    </location>
    <ligand>
        <name>GTP</name>
        <dbReference type="ChEBI" id="CHEBI:37565"/>
    </ligand>
</feature>
<feature type="binding site" evidence="10">
    <location>
        <position position="26"/>
    </location>
    <ligand>
        <name>Mg(2+)</name>
        <dbReference type="ChEBI" id="CHEBI:18420"/>
    </ligand>
</feature>
<dbReference type="Pfam" id="PF03143">
    <property type="entry name" value="GTP_EFTU_D3"/>
    <property type="match status" value="1"/>
</dbReference>
<dbReference type="SUPFAM" id="SSF50465">
    <property type="entry name" value="EF-Tu/eEF-1alpha/eIF2-gamma C-terminal domain"/>
    <property type="match status" value="1"/>
</dbReference>
<dbReference type="FunFam" id="2.40.30.10:FF:000001">
    <property type="entry name" value="Elongation factor Tu"/>
    <property type="match status" value="1"/>
</dbReference>
<dbReference type="GO" id="GO:0003746">
    <property type="term" value="F:translation elongation factor activity"/>
    <property type="evidence" value="ECO:0007669"/>
    <property type="project" value="UniProtKB-UniRule"/>
</dbReference>
<dbReference type="NCBIfam" id="NF009373">
    <property type="entry name" value="PRK12736.1"/>
    <property type="match status" value="1"/>
</dbReference>
<sequence>MAKAKFERTKPHVNIGTIGHVDHGKTTTTAAITKVLADAFPDLNEPSAFDTIDKAPEEKARGITINISHVEYQTDKRHYAHVDAPGHADYIKNMITGAAQMDGAILVVAATDGPMPQTREHVLLARQVGVPYILVALNKADMVDDEEILELVEMEVRELLASQDFDEDAPIIPISALKALEGDEKWTQSVLDLMKAVDDSIPDPVRDTEHPFLMPVEDVFTITGRGTVVTGRIERGVVNVNEDVELIGIKPESTKTTVTGIEMFRKLLDQGQAGDNVGLLVRGIKREDVERGQVVIKPGAYTPHTEFEGQAYILSKDEGGRHTPFFNNYRPQFYFRTTDVTGVVELPEGTEMVMPGDNTDMSVKLIQPVAMDEGLRFAIREGGRTVGAGRVTKIIK</sequence>
<dbReference type="InterPro" id="IPR004161">
    <property type="entry name" value="EFTu-like_2"/>
</dbReference>
<gene>
    <name evidence="10 12" type="primary">tuf</name>
    <name evidence="12" type="ORF">FO059_03595</name>
</gene>
<dbReference type="GO" id="GO:0000287">
    <property type="term" value="F:magnesium ion binding"/>
    <property type="evidence" value="ECO:0007669"/>
    <property type="project" value="UniProtKB-UniRule"/>
</dbReference>
<dbReference type="InterPro" id="IPR050055">
    <property type="entry name" value="EF-Tu_GTPase"/>
</dbReference>
<evidence type="ECO:0000256" key="5">
    <source>
        <dbReference type="ARBA" id="ARBA00022801"/>
    </source>
</evidence>
<dbReference type="InterPro" id="IPR009001">
    <property type="entry name" value="Transl_elong_EF1A/Init_IF2_C"/>
</dbReference>
<keyword evidence="8 10" id="KW-0342">GTP-binding</keyword>
<comment type="subunit">
    <text evidence="10">Monomer.</text>
</comment>
<keyword evidence="7 10" id="KW-0648">Protein biosynthesis</keyword>
<keyword evidence="5 10" id="KW-0378">Hydrolase</keyword>
<evidence type="ECO:0000256" key="3">
    <source>
        <dbReference type="ARBA" id="ARBA00022741"/>
    </source>
</evidence>
<dbReference type="InterPro" id="IPR033720">
    <property type="entry name" value="EFTU_2"/>
</dbReference>
<dbReference type="CDD" id="cd03707">
    <property type="entry name" value="EFTU_III"/>
    <property type="match status" value="1"/>
</dbReference>
<keyword evidence="2 10" id="KW-0963">Cytoplasm</keyword>
<accession>A0A516X0J9</accession>
<dbReference type="RefSeq" id="WP_143906427.1">
    <property type="nucleotide sequence ID" value="NZ_CP041765.1"/>
</dbReference>
<comment type="subcellular location">
    <subcellularLocation>
        <location evidence="10">Cytoplasm</location>
    </subcellularLocation>
</comment>
<dbReference type="SUPFAM" id="SSF50447">
    <property type="entry name" value="Translation proteins"/>
    <property type="match status" value="1"/>
</dbReference>
<evidence type="ECO:0000313" key="12">
    <source>
        <dbReference type="EMBL" id="QDQ96588.1"/>
    </source>
</evidence>
<dbReference type="Proteomes" id="UP000317344">
    <property type="component" value="Chromosome"/>
</dbReference>
<keyword evidence="4 10" id="KW-0251">Elongation factor</keyword>
<dbReference type="InterPro" id="IPR041709">
    <property type="entry name" value="EF-Tu_GTP-bd"/>
</dbReference>
<evidence type="ECO:0000256" key="1">
    <source>
        <dbReference type="ARBA" id="ARBA00007249"/>
    </source>
</evidence>
<keyword evidence="6 10" id="KW-0460">Magnesium</keyword>
<dbReference type="Gene3D" id="3.40.50.300">
    <property type="entry name" value="P-loop containing nucleotide triphosphate hydrolases"/>
    <property type="match status" value="1"/>
</dbReference>
<dbReference type="PRINTS" id="PR00315">
    <property type="entry name" value="ELONGATNFCT"/>
</dbReference>
<dbReference type="Gene3D" id="2.40.30.10">
    <property type="entry name" value="Translation factors"/>
    <property type="match status" value="2"/>
</dbReference>
<evidence type="ECO:0000259" key="11">
    <source>
        <dbReference type="PROSITE" id="PS51722"/>
    </source>
</evidence>
<feature type="binding site" evidence="10">
    <location>
        <begin position="83"/>
        <end position="87"/>
    </location>
    <ligand>
        <name>GTP</name>
        <dbReference type="ChEBI" id="CHEBI:37565"/>
    </ligand>
</feature>
<dbReference type="PROSITE" id="PS00301">
    <property type="entry name" value="G_TR_1"/>
    <property type="match status" value="1"/>
</dbReference>
<evidence type="ECO:0000256" key="8">
    <source>
        <dbReference type="ARBA" id="ARBA00023134"/>
    </source>
</evidence>
<dbReference type="PROSITE" id="PS51722">
    <property type="entry name" value="G_TR_2"/>
    <property type="match status" value="1"/>
</dbReference>
<dbReference type="PANTHER" id="PTHR43721">
    <property type="entry name" value="ELONGATION FACTOR TU-RELATED"/>
    <property type="match status" value="1"/>
</dbReference>
<dbReference type="InterPro" id="IPR027417">
    <property type="entry name" value="P-loop_NTPase"/>
</dbReference>
<evidence type="ECO:0000256" key="7">
    <source>
        <dbReference type="ARBA" id="ARBA00022917"/>
    </source>
</evidence>
<organism evidence="12 13">
    <name type="scientific">Tomitella fengzijianii</name>
    <dbReference type="NCBI Taxonomy" id="2597660"/>
    <lineage>
        <taxon>Bacteria</taxon>
        <taxon>Bacillati</taxon>
        <taxon>Actinomycetota</taxon>
        <taxon>Actinomycetes</taxon>
        <taxon>Mycobacteriales</taxon>
        <taxon>Tomitella</taxon>
    </lineage>
</organism>
<dbReference type="KEGG" id="toy:FO059_03595"/>
<dbReference type="NCBIfam" id="NF000766">
    <property type="entry name" value="PRK00049.1"/>
    <property type="match status" value="1"/>
</dbReference>
<dbReference type="InterPro" id="IPR000795">
    <property type="entry name" value="T_Tr_GTP-bd_dom"/>
</dbReference>
<keyword evidence="3 10" id="KW-0547">Nucleotide-binding</keyword>
<dbReference type="GO" id="GO:0003924">
    <property type="term" value="F:GTPase activity"/>
    <property type="evidence" value="ECO:0007669"/>
    <property type="project" value="UniProtKB-UniRule"/>
</dbReference>
<dbReference type="InterPro" id="IPR031157">
    <property type="entry name" value="G_TR_CS"/>
</dbReference>
<dbReference type="PANTHER" id="PTHR43721:SF22">
    <property type="entry name" value="ELONGATION FACTOR TU, MITOCHONDRIAL"/>
    <property type="match status" value="1"/>
</dbReference>
<dbReference type="SUPFAM" id="SSF52540">
    <property type="entry name" value="P-loop containing nucleoside triphosphate hydrolases"/>
    <property type="match status" value="1"/>
</dbReference>
<dbReference type="EMBL" id="CP041765">
    <property type="protein sequence ID" value="QDQ96588.1"/>
    <property type="molecule type" value="Genomic_DNA"/>
</dbReference>
<dbReference type="InterPro" id="IPR004160">
    <property type="entry name" value="Transl_elong_EFTu/EF1A_C"/>
</dbReference>
<dbReference type="CDD" id="cd01884">
    <property type="entry name" value="EF_Tu"/>
    <property type="match status" value="1"/>
</dbReference>
<dbReference type="NCBIfam" id="NF009372">
    <property type="entry name" value="PRK12735.1"/>
    <property type="match status" value="1"/>
</dbReference>
<feature type="domain" description="Tr-type G" evidence="11">
    <location>
        <begin position="10"/>
        <end position="205"/>
    </location>
</feature>
<comment type="similarity">
    <text evidence="1 10">Belongs to the TRAFAC class translation factor GTPase superfamily. Classic translation factor GTPase family. EF-Tu/EF-1A subfamily.</text>
</comment>
<dbReference type="FunFam" id="3.40.50.300:FF:000003">
    <property type="entry name" value="Elongation factor Tu"/>
    <property type="match status" value="1"/>
</dbReference>
<dbReference type="NCBIfam" id="TIGR00231">
    <property type="entry name" value="small_GTP"/>
    <property type="match status" value="1"/>
</dbReference>
<dbReference type="NCBIfam" id="TIGR00485">
    <property type="entry name" value="EF-Tu"/>
    <property type="match status" value="1"/>
</dbReference>
<dbReference type="EC" id="3.6.5.3" evidence="10"/>
<evidence type="ECO:0000256" key="2">
    <source>
        <dbReference type="ARBA" id="ARBA00022490"/>
    </source>
</evidence>
<dbReference type="InterPro" id="IPR009000">
    <property type="entry name" value="Transl_B-barrel_sf"/>
</dbReference>
<reference evidence="12 13" key="1">
    <citation type="submission" date="2019-07" db="EMBL/GenBank/DDBJ databases">
        <title>Tomitella cavernea sp. nov., an actinomycete isolated from soil.</title>
        <authorList>
            <person name="Cheng J."/>
        </authorList>
    </citation>
    <scope>NUCLEOTIDE SEQUENCE [LARGE SCALE GENOMIC DNA]</scope>
    <source>
        <strain evidence="12 13">HY188</strain>
    </source>
</reference>